<gene>
    <name evidence="1" type="ORF">AC579_3286</name>
</gene>
<keyword evidence="2" id="KW-1185">Reference proteome</keyword>
<evidence type="ECO:0000313" key="2">
    <source>
        <dbReference type="Proteomes" id="UP000073492"/>
    </source>
</evidence>
<protein>
    <submittedName>
        <fullName evidence="1">Uncharacterized protein</fullName>
    </submittedName>
</protein>
<evidence type="ECO:0000313" key="1">
    <source>
        <dbReference type="EMBL" id="KXT12697.1"/>
    </source>
</evidence>
<sequence length="68" mass="7672">MESLSHPVYYSSVYHRRLSQDRSPVQMILAPPSTFRSIQPIRPKSFTLIDSTLDHAGCQDWLSGPGVL</sequence>
<dbReference type="Proteomes" id="UP000073492">
    <property type="component" value="Unassembled WGS sequence"/>
</dbReference>
<dbReference type="EMBL" id="LFZO01000143">
    <property type="protein sequence ID" value="KXT12697.1"/>
    <property type="molecule type" value="Genomic_DNA"/>
</dbReference>
<proteinExistence type="predicted"/>
<comment type="caution">
    <text evidence="1">The sequence shown here is derived from an EMBL/GenBank/DDBJ whole genome shotgun (WGS) entry which is preliminary data.</text>
</comment>
<name>A0A139ID52_9PEZI</name>
<organism evidence="1 2">
    <name type="scientific">Pseudocercospora musae</name>
    <dbReference type="NCBI Taxonomy" id="113226"/>
    <lineage>
        <taxon>Eukaryota</taxon>
        <taxon>Fungi</taxon>
        <taxon>Dikarya</taxon>
        <taxon>Ascomycota</taxon>
        <taxon>Pezizomycotina</taxon>
        <taxon>Dothideomycetes</taxon>
        <taxon>Dothideomycetidae</taxon>
        <taxon>Mycosphaerellales</taxon>
        <taxon>Mycosphaerellaceae</taxon>
        <taxon>Pseudocercospora</taxon>
    </lineage>
</organism>
<reference evidence="1 2" key="1">
    <citation type="submission" date="2015-07" db="EMBL/GenBank/DDBJ databases">
        <title>Comparative genomics of the Sigatoka disease complex on banana suggests a link between parallel evolutionary changes in Pseudocercospora fijiensis and Pseudocercospora eumusae and increased virulence on the banana host.</title>
        <authorList>
            <person name="Chang T.-C."/>
            <person name="Salvucci A."/>
            <person name="Crous P.W."/>
            <person name="Stergiopoulos I."/>
        </authorList>
    </citation>
    <scope>NUCLEOTIDE SEQUENCE [LARGE SCALE GENOMIC DNA]</scope>
    <source>
        <strain evidence="1 2">CBS 116634</strain>
    </source>
</reference>
<accession>A0A139ID52</accession>
<dbReference type="AlphaFoldDB" id="A0A139ID52"/>